<dbReference type="EMBL" id="JASNUO010000008">
    <property type="protein sequence ID" value="MDK4248007.1"/>
    <property type="molecule type" value="Genomic_DNA"/>
</dbReference>
<dbReference type="Gene3D" id="3.90.180.10">
    <property type="entry name" value="Medium-chain alcohol dehydrogenases, catalytic domain"/>
    <property type="match status" value="1"/>
</dbReference>
<gene>
    <name evidence="1" type="ORF">QPX34_08245</name>
</gene>
<name>A0ABT7FRH6_9CORY</name>
<proteinExistence type="predicted"/>
<keyword evidence="2" id="KW-1185">Reference proteome</keyword>
<organism evidence="1 2">
    <name type="scientific">Corynebacterium accolens</name>
    <dbReference type="NCBI Taxonomy" id="38284"/>
    <lineage>
        <taxon>Bacteria</taxon>
        <taxon>Bacillati</taxon>
        <taxon>Actinomycetota</taxon>
        <taxon>Actinomycetes</taxon>
        <taxon>Mycobacteriales</taxon>
        <taxon>Corynebacteriaceae</taxon>
        <taxon>Corynebacterium</taxon>
    </lineage>
</organism>
<dbReference type="Proteomes" id="UP001239414">
    <property type="component" value="Unassembled WGS sequence"/>
</dbReference>
<comment type="caution">
    <text evidence="1">The sequence shown here is derived from an EMBL/GenBank/DDBJ whole genome shotgun (WGS) entry which is preliminary data.</text>
</comment>
<accession>A0ABT7FRH6</accession>
<dbReference type="GeneID" id="81675958"/>
<evidence type="ECO:0000313" key="2">
    <source>
        <dbReference type="Proteomes" id="UP001239414"/>
    </source>
</evidence>
<dbReference type="Pfam" id="PF13602">
    <property type="entry name" value="ADH_zinc_N_2"/>
    <property type="match status" value="1"/>
</dbReference>
<protein>
    <submittedName>
        <fullName evidence="1">Zinc-binding dehydrogenase</fullName>
    </submittedName>
</protein>
<reference evidence="1 2" key="1">
    <citation type="submission" date="2023-05" db="EMBL/GenBank/DDBJ databases">
        <title>Metabolic capabilities are highly conserved among human nasal-associated Corynebacterium species in pangenomic analyses.</title>
        <authorList>
            <person name="Tran T.H."/>
            <person name="Roberts A.Q."/>
            <person name="Escapa I.F."/>
            <person name="Gao W."/>
            <person name="Conlan S."/>
            <person name="Kong H."/>
            <person name="Segre J.A."/>
            <person name="Kelly M.S."/>
            <person name="Lemon K.P."/>
        </authorList>
    </citation>
    <scope>NUCLEOTIDE SEQUENCE [LARGE SCALE GENOMIC DNA]</scope>
    <source>
        <strain evidence="1 2">KPL3802</strain>
    </source>
</reference>
<dbReference type="RefSeq" id="WP_023023751.1">
    <property type="nucleotide sequence ID" value="NZ_CP046605.1"/>
</dbReference>
<evidence type="ECO:0000313" key="1">
    <source>
        <dbReference type="EMBL" id="MDK4248007.1"/>
    </source>
</evidence>
<sequence length="53" mass="6005">MDVLDDLVQLMEQIAAGEIHLELEQVYPFADALAALAKVQTRRARGKLVLRRE</sequence>